<sequence>MTARSPSVYLTCQDIVGKCRTVVELPVRGSEPGGEDDDFWHKGKAQTLLIIAVPFRTGGHQAKQPAAFVPIIQQLQELHKKGFVHGDIRACNIVFGEDPKEGWLIDFDFDFGGEAGVVKYPNGYKQTLDDGRRIGEEGNEIKKVDDWYGLGQLIFDLHRFDRSNMTAPDLTLWELEGFWTTTPDGWEEGLPFEDQVVKLLKYVGSYRHNGYKLHPIFKAFLEN</sequence>
<organism evidence="1 2">
    <name type="scientific">Seminavis robusta</name>
    <dbReference type="NCBI Taxonomy" id="568900"/>
    <lineage>
        <taxon>Eukaryota</taxon>
        <taxon>Sar</taxon>
        <taxon>Stramenopiles</taxon>
        <taxon>Ochrophyta</taxon>
        <taxon>Bacillariophyta</taxon>
        <taxon>Bacillariophyceae</taxon>
        <taxon>Bacillariophycidae</taxon>
        <taxon>Naviculales</taxon>
        <taxon>Naviculaceae</taxon>
        <taxon>Seminavis</taxon>
    </lineage>
</organism>
<proteinExistence type="predicted"/>
<dbReference type="EMBL" id="CAICTM010000746">
    <property type="protein sequence ID" value="CAB9515909.1"/>
    <property type="molecule type" value="Genomic_DNA"/>
</dbReference>
<dbReference type="AlphaFoldDB" id="A0A9N8EB11"/>
<dbReference type="SUPFAM" id="SSF56112">
    <property type="entry name" value="Protein kinase-like (PK-like)"/>
    <property type="match status" value="1"/>
</dbReference>
<dbReference type="InterPro" id="IPR011009">
    <property type="entry name" value="Kinase-like_dom_sf"/>
</dbReference>
<gene>
    <name evidence="1" type="ORF">SEMRO_747_G196510.1</name>
</gene>
<evidence type="ECO:0000313" key="1">
    <source>
        <dbReference type="EMBL" id="CAB9515909.1"/>
    </source>
</evidence>
<protein>
    <submittedName>
        <fullName evidence="1">Uncharacterized protein</fullName>
    </submittedName>
</protein>
<dbReference type="Proteomes" id="UP001153069">
    <property type="component" value="Unassembled WGS sequence"/>
</dbReference>
<dbReference type="Gene3D" id="1.10.510.10">
    <property type="entry name" value="Transferase(Phosphotransferase) domain 1"/>
    <property type="match status" value="1"/>
</dbReference>
<dbReference type="OrthoDB" id="3247966at2759"/>
<dbReference type="GO" id="GO:0004672">
    <property type="term" value="F:protein kinase activity"/>
    <property type="evidence" value="ECO:0007669"/>
    <property type="project" value="InterPro"/>
</dbReference>
<reference evidence="1" key="1">
    <citation type="submission" date="2020-06" db="EMBL/GenBank/DDBJ databases">
        <authorList>
            <consortium name="Plant Systems Biology data submission"/>
        </authorList>
    </citation>
    <scope>NUCLEOTIDE SEQUENCE</scope>
    <source>
        <strain evidence="1">D6</strain>
    </source>
</reference>
<keyword evidence="2" id="KW-1185">Reference proteome</keyword>
<dbReference type="InterPro" id="IPR008266">
    <property type="entry name" value="Tyr_kinase_AS"/>
</dbReference>
<name>A0A9N8EB11_9STRA</name>
<dbReference type="PROSITE" id="PS00109">
    <property type="entry name" value="PROTEIN_KINASE_TYR"/>
    <property type="match status" value="1"/>
</dbReference>
<accession>A0A9N8EB11</accession>
<evidence type="ECO:0000313" key="2">
    <source>
        <dbReference type="Proteomes" id="UP001153069"/>
    </source>
</evidence>
<comment type="caution">
    <text evidence="1">The sequence shown here is derived from an EMBL/GenBank/DDBJ whole genome shotgun (WGS) entry which is preliminary data.</text>
</comment>